<name>A0A8C9C341_PHOSS</name>
<feature type="coiled-coil region" evidence="7">
    <location>
        <begin position="204"/>
        <end position="237"/>
    </location>
</feature>
<feature type="compositionally biased region" description="Basic and acidic residues" evidence="8">
    <location>
        <begin position="730"/>
        <end position="742"/>
    </location>
</feature>
<feature type="coiled-coil region" evidence="7">
    <location>
        <begin position="273"/>
        <end position="310"/>
    </location>
</feature>
<keyword evidence="2" id="KW-1003">Cell membrane</keyword>
<dbReference type="InterPro" id="IPR029304">
    <property type="entry name" value="AKAP2_C"/>
</dbReference>
<evidence type="ECO:0000256" key="4">
    <source>
        <dbReference type="ARBA" id="ARBA00023054"/>
    </source>
</evidence>
<dbReference type="PANTHER" id="PTHR10498:SF10">
    <property type="entry name" value="PALM2 AND AKAP2 FUSION-RELATED"/>
    <property type="match status" value="1"/>
</dbReference>
<keyword evidence="3" id="KW-0597">Phosphoprotein</keyword>
<reference evidence="10" key="1">
    <citation type="submission" date="2019-08" db="EMBL/GenBank/DDBJ databases">
        <title>Phocoena sinus (Vaquita) genome, mPhoSin1, primary haplotype.</title>
        <authorList>
            <person name="Morin P."/>
            <person name="Mountcastle J."/>
            <person name="Fungtammasan C."/>
            <person name="Rhie A."/>
            <person name="Rojas-Bracho L."/>
            <person name="Smith C.R."/>
            <person name="Taylor B.L."/>
            <person name="Gulland F.M.D."/>
            <person name="Musser W."/>
            <person name="Houck M."/>
            <person name="Haase B."/>
            <person name="Paez S."/>
            <person name="Howe K."/>
            <person name="Torrance J."/>
            <person name="Formenti G."/>
            <person name="Phillippy A."/>
            <person name="Ryder O."/>
            <person name="Jarvis E.D."/>
            <person name="Fedrigo O."/>
        </authorList>
    </citation>
    <scope>NUCLEOTIDE SEQUENCE [LARGE SCALE GENOMIC DNA]</scope>
</reference>
<reference evidence="10" key="3">
    <citation type="submission" date="2025-09" db="UniProtKB">
        <authorList>
            <consortium name="Ensembl"/>
        </authorList>
    </citation>
    <scope>IDENTIFICATION</scope>
</reference>
<dbReference type="Proteomes" id="UP000694554">
    <property type="component" value="Chromosome 6"/>
</dbReference>
<keyword evidence="6" id="KW-0449">Lipoprotein</keyword>
<dbReference type="Pfam" id="PF03285">
    <property type="entry name" value="Paralemmin"/>
    <property type="match status" value="1"/>
</dbReference>
<evidence type="ECO:0000313" key="10">
    <source>
        <dbReference type="Ensembl" id="ENSPSNP00000018806.1"/>
    </source>
</evidence>
<organism evidence="10 11">
    <name type="scientific">Phocoena sinus</name>
    <name type="common">Vaquita</name>
    <dbReference type="NCBI Taxonomy" id="42100"/>
    <lineage>
        <taxon>Eukaryota</taxon>
        <taxon>Metazoa</taxon>
        <taxon>Chordata</taxon>
        <taxon>Craniata</taxon>
        <taxon>Vertebrata</taxon>
        <taxon>Euteleostomi</taxon>
        <taxon>Mammalia</taxon>
        <taxon>Eutheria</taxon>
        <taxon>Laurasiatheria</taxon>
        <taxon>Artiodactyla</taxon>
        <taxon>Whippomorpha</taxon>
        <taxon>Cetacea</taxon>
        <taxon>Odontoceti</taxon>
        <taxon>Phocoenidae</taxon>
        <taxon>Phocoena</taxon>
    </lineage>
</organism>
<feature type="region of interest" description="Disordered" evidence="8">
    <location>
        <begin position="687"/>
        <end position="742"/>
    </location>
</feature>
<feature type="compositionally biased region" description="Low complexity" evidence="8">
    <location>
        <begin position="586"/>
        <end position="595"/>
    </location>
</feature>
<proteinExistence type="predicted"/>
<dbReference type="GO" id="GO:0008104">
    <property type="term" value="P:intracellular protein localization"/>
    <property type="evidence" value="ECO:0007669"/>
    <property type="project" value="Ensembl"/>
</dbReference>
<evidence type="ECO:0000256" key="2">
    <source>
        <dbReference type="ARBA" id="ARBA00022475"/>
    </source>
</evidence>
<sequence length="1287" mass="140661">MCWGPAFCQRPLGWRLHVPNEHVSTWAHQPCALAAPGAPRVPARPRAARPCLGGLPTPRGCSPGVSRPLRAARGCGRGSPTPQGRSEARRRQGGGRALGERALRAAASGPRPRLARPAAGRCRERRRWGAASRPGGRGPEAEPGEPAAHTALPATSEADPRTPLGSPWVSSKVPPGCPSISLGDYSVCFVFLSSFPPCVPFSRMAEAELHKERLQAIAEKRKRQTEIEGKRQELDEQILLLQHSKSKVLREKWLLQGVPAGTAEEEEARRRQSEEDELRVKQLEGNIQRLEQEIQALESEESQISAKEQIILEKLKETEKSFKDFQKSFSSTDGDAVNYISSQLPDLPILCSRTAQPSPGQDGTSRAAGVGWESVVLTGDAITSKATDTSSADMTVKKAPELSEDDIRLKNERDNCSGNPLEPATSPLPPDHKNMEIEVSVAECKSVPGITSTPHSMDHPSPFYSPPHNGLLADHHESLDNDVAREIRYLDEVLEASCCDSAVDGTYNGTSSPEPGAAILVGSPSPPAHTAVQPEPTERVAGRQAPPPLELHQSTSDTMAEGERANDRPPDQPRDLLGNSLQVPVSPSSSTSSRCSSRDGEFTLTTLKKEAKFELRAFHEDKKPSKLFEDDESEKEQYCVRKVRPSEEMLELEKERRELIRSQAVKKNPGIAAKWWNPPQEKTIEEQLNEEHLESHKKYKERKERRAQQEQLLIRRQPAALQLGTAPASSRERSSVTDSAKEDIVTEQIDFSAARKQFQLMESSRQTVAKGQSTPRLFSIKPFYRPLGPVNSDKTLTISRPASVGGPPEDSSAAKGQKAPCALESQSAGGGGQGSTAPQGKEGPYSEPSKRGPLSKLWAEDGEFTSARAVLTVVKDDEPGILDQFSRSVNVSLTPEELDSGLDELSVRSQDTTVLETLSNDFSMDNISDSGASNETTNALQENLLADFSLPQTPQTDNPSEGRGEGVSKSFSDHGFYSPSSTLGDSPSVDDPLEYQAGLLVQNAIQQAIAEQVDRAVSETNKGGAEQQGPQASLEEAGTGASSSEKPQSMFEPPQVSSPVQEKRDVLPKILPTEDRALRERGPSQPLPAVQTSGPINMEETRLEGSYFSKYSEAAELRSTASLLATQESDVMVGPFKLRSRKQRTLSMIEEEIRAAQEREEELKRQRQVLQSTQSPKAKNAPSLPSRTSCYKTAPGKIEKVQPPPSPTPEGPSLQPDLAPEEAAGSQRPKNLMQTLMEDYETHKSKRRERMDDSSVLEATRVNRRKSALALRWEAGIYANQEEEDNE</sequence>
<feature type="compositionally biased region" description="Basic and acidic residues" evidence="8">
    <location>
        <begin position="687"/>
        <end position="708"/>
    </location>
</feature>
<feature type="region of interest" description="Disordered" evidence="8">
    <location>
        <begin position="789"/>
        <end position="857"/>
    </location>
</feature>
<evidence type="ECO:0000256" key="5">
    <source>
        <dbReference type="ARBA" id="ARBA00023136"/>
    </source>
</evidence>
<feature type="compositionally biased region" description="Basic and acidic residues" evidence="8">
    <location>
        <begin position="561"/>
        <end position="574"/>
    </location>
</feature>
<evidence type="ECO:0000259" key="9">
    <source>
        <dbReference type="Pfam" id="PF15304"/>
    </source>
</evidence>
<feature type="region of interest" description="Disordered" evidence="8">
    <location>
        <begin position="386"/>
        <end position="431"/>
    </location>
</feature>
<accession>A0A8C9C341</accession>
<feature type="compositionally biased region" description="Polar residues" evidence="8">
    <location>
        <begin position="1172"/>
        <end position="1191"/>
    </location>
</feature>
<feature type="region of interest" description="Disordered" evidence="8">
    <location>
        <begin position="58"/>
        <end position="172"/>
    </location>
</feature>
<keyword evidence="11" id="KW-1185">Reference proteome</keyword>
<dbReference type="GeneTree" id="ENSGT00930000151059"/>
<feature type="region of interest" description="Disordered" evidence="8">
    <location>
        <begin position="947"/>
        <end position="994"/>
    </location>
</feature>
<evidence type="ECO:0000313" key="11">
    <source>
        <dbReference type="Proteomes" id="UP000694554"/>
    </source>
</evidence>
<comment type="subcellular location">
    <subcellularLocation>
        <location evidence="1">Cell membrane</location>
        <topology evidence="1">Lipid-anchor</topology>
        <orientation evidence="1">Cytoplasmic side</orientation>
    </subcellularLocation>
</comment>
<gene>
    <name evidence="10" type="primary">PALM2AKAP2</name>
</gene>
<feature type="domain" description="A-kinase anchor protein 2 C-terminal" evidence="9">
    <location>
        <begin position="1137"/>
        <end position="1279"/>
    </location>
</feature>
<dbReference type="Pfam" id="PF15304">
    <property type="entry name" value="AKAP2_C"/>
    <property type="match status" value="1"/>
</dbReference>
<dbReference type="GO" id="GO:0008360">
    <property type="term" value="P:regulation of cell shape"/>
    <property type="evidence" value="ECO:0007669"/>
    <property type="project" value="InterPro"/>
</dbReference>
<protein>
    <submittedName>
        <fullName evidence="10">PALM2 and AKAP2 fusion</fullName>
    </submittedName>
</protein>
<dbReference type="Ensembl" id="ENSPSNT00000021181.1">
    <property type="protein sequence ID" value="ENSPSNP00000018806.1"/>
    <property type="gene ID" value="ENSPSNG00000013756.1"/>
</dbReference>
<feature type="compositionally biased region" description="Low complexity" evidence="8">
    <location>
        <begin position="104"/>
        <end position="120"/>
    </location>
</feature>
<evidence type="ECO:0000256" key="3">
    <source>
        <dbReference type="ARBA" id="ARBA00022553"/>
    </source>
</evidence>
<evidence type="ECO:0000256" key="7">
    <source>
        <dbReference type="SAM" id="Coils"/>
    </source>
</evidence>
<keyword evidence="5" id="KW-0472">Membrane</keyword>
<dbReference type="PANTHER" id="PTHR10498">
    <property type="entry name" value="PARALEMMIN-RELATED"/>
    <property type="match status" value="1"/>
</dbReference>
<reference evidence="10" key="2">
    <citation type="submission" date="2025-08" db="UniProtKB">
        <authorList>
            <consortium name="Ensembl"/>
        </authorList>
    </citation>
    <scope>IDENTIFICATION</scope>
</reference>
<dbReference type="GO" id="GO:0051018">
    <property type="term" value="F:protein kinase A binding"/>
    <property type="evidence" value="ECO:0007669"/>
    <property type="project" value="Ensembl"/>
</dbReference>
<feature type="region of interest" description="Disordered" evidence="8">
    <location>
        <begin position="1016"/>
        <end position="1098"/>
    </location>
</feature>
<feature type="region of interest" description="Disordered" evidence="8">
    <location>
        <begin position="1158"/>
        <end position="1255"/>
    </location>
</feature>
<dbReference type="GO" id="GO:0007178">
    <property type="term" value="P:cell surface receptor protein serine/threonine kinase signaling pathway"/>
    <property type="evidence" value="ECO:0007669"/>
    <property type="project" value="Ensembl"/>
</dbReference>
<feature type="compositionally biased region" description="Basic and acidic residues" evidence="8">
    <location>
        <begin position="395"/>
        <end position="415"/>
    </location>
</feature>
<dbReference type="GO" id="GO:0005886">
    <property type="term" value="C:plasma membrane"/>
    <property type="evidence" value="ECO:0007669"/>
    <property type="project" value="UniProtKB-SubCell"/>
</dbReference>
<dbReference type="GO" id="GO:0007015">
    <property type="term" value="P:actin filament organization"/>
    <property type="evidence" value="ECO:0007669"/>
    <property type="project" value="Ensembl"/>
</dbReference>
<evidence type="ECO:0000256" key="6">
    <source>
        <dbReference type="ARBA" id="ARBA00023288"/>
    </source>
</evidence>
<feature type="compositionally biased region" description="Basic and acidic residues" evidence="8">
    <location>
        <begin position="1061"/>
        <end position="1082"/>
    </location>
</feature>
<dbReference type="InterPro" id="IPR004965">
    <property type="entry name" value="Paralemmin"/>
</dbReference>
<feature type="compositionally biased region" description="Polar residues" evidence="8">
    <location>
        <begin position="950"/>
        <end position="959"/>
    </location>
</feature>
<feature type="region of interest" description="Disordered" evidence="8">
    <location>
        <begin position="507"/>
        <end position="599"/>
    </location>
</feature>
<evidence type="ECO:0000256" key="8">
    <source>
        <dbReference type="SAM" id="MobiDB-lite"/>
    </source>
</evidence>
<keyword evidence="4 7" id="KW-0175">Coiled coil</keyword>
<evidence type="ECO:0000256" key="1">
    <source>
        <dbReference type="ARBA" id="ARBA00004342"/>
    </source>
</evidence>